<sequence length="65" mass="7861">MTIENSMLMYPENTQRLERYEQLQDAIYAKRDEIKKMESTKEDLEADIDEKYEELGDLQREVTEL</sequence>
<organism evidence="2 3">
    <name type="scientific">Fructobacillus durionis</name>
    <dbReference type="NCBI Taxonomy" id="283737"/>
    <lineage>
        <taxon>Bacteria</taxon>
        <taxon>Bacillati</taxon>
        <taxon>Bacillota</taxon>
        <taxon>Bacilli</taxon>
        <taxon>Lactobacillales</taxon>
        <taxon>Lactobacillaceae</taxon>
        <taxon>Fructobacillus</taxon>
    </lineage>
</organism>
<protein>
    <submittedName>
        <fullName evidence="2">Uncharacterized protein</fullName>
    </submittedName>
</protein>
<dbReference type="RefSeq" id="WP_091503299.1">
    <property type="nucleotide sequence ID" value="NZ_FOLI01000012.1"/>
</dbReference>
<gene>
    <name evidence="2" type="ORF">SAMN05660453_0037</name>
</gene>
<evidence type="ECO:0000313" key="2">
    <source>
        <dbReference type="EMBL" id="SFC24383.1"/>
    </source>
</evidence>
<dbReference type="Proteomes" id="UP000199376">
    <property type="component" value="Unassembled WGS sequence"/>
</dbReference>
<dbReference type="STRING" id="283737.SAMN05660453_0037"/>
<accession>A0A1I1HSG3</accession>
<dbReference type="OrthoDB" id="9879046at2"/>
<dbReference type="EMBL" id="FOLI01000012">
    <property type="protein sequence ID" value="SFC24383.1"/>
    <property type="molecule type" value="Genomic_DNA"/>
</dbReference>
<reference evidence="2 3" key="1">
    <citation type="submission" date="2016-10" db="EMBL/GenBank/DDBJ databases">
        <authorList>
            <person name="de Groot N.N."/>
        </authorList>
    </citation>
    <scope>NUCLEOTIDE SEQUENCE [LARGE SCALE GENOMIC DNA]</scope>
    <source>
        <strain evidence="2 3">DSM 19113</strain>
    </source>
</reference>
<feature type="coiled-coil region" evidence="1">
    <location>
        <begin position="20"/>
        <end position="61"/>
    </location>
</feature>
<name>A0A1I1HSG3_9LACO</name>
<evidence type="ECO:0000313" key="3">
    <source>
        <dbReference type="Proteomes" id="UP000199376"/>
    </source>
</evidence>
<evidence type="ECO:0000256" key="1">
    <source>
        <dbReference type="SAM" id="Coils"/>
    </source>
</evidence>
<dbReference type="AlphaFoldDB" id="A0A1I1HSG3"/>
<proteinExistence type="predicted"/>
<keyword evidence="3" id="KW-1185">Reference proteome</keyword>
<keyword evidence="1" id="KW-0175">Coiled coil</keyword>